<dbReference type="ExpressionAtlas" id="A0A2K3E3K9">
    <property type="expression patterns" value="baseline"/>
</dbReference>
<evidence type="ECO:0000256" key="4">
    <source>
        <dbReference type="ARBA" id="ARBA00022691"/>
    </source>
</evidence>
<organism evidence="8 9">
    <name type="scientific">Chlamydomonas reinhardtii</name>
    <name type="common">Chlamydomonas smithii</name>
    <dbReference type="NCBI Taxonomy" id="3055"/>
    <lineage>
        <taxon>Eukaryota</taxon>
        <taxon>Viridiplantae</taxon>
        <taxon>Chlorophyta</taxon>
        <taxon>core chlorophytes</taxon>
        <taxon>Chlorophyceae</taxon>
        <taxon>CS clade</taxon>
        <taxon>Chlamydomonadales</taxon>
        <taxon>Chlamydomonadaceae</taxon>
        <taxon>Chlamydomonas</taxon>
    </lineage>
</organism>
<comment type="catalytic activity">
    <reaction evidence="5">
        <text>guanosine(9) in tRNA + S-adenosyl-L-methionine = N(1)-methylguanosine(9) in tRNA + S-adenosyl-L-homocysteine + H(+)</text>
        <dbReference type="Rhea" id="RHEA:43156"/>
        <dbReference type="Rhea" id="RHEA-COMP:10367"/>
        <dbReference type="Rhea" id="RHEA-COMP:10368"/>
        <dbReference type="ChEBI" id="CHEBI:15378"/>
        <dbReference type="ChEBI" id="CHEBI:57856"/>
        <dbReference type="ChEBI" id="CHEBI:59789"/>
        <dbReference type="ChEBI" id="CHEBI:73542"/>
        <dbReference type="ChEBI" id="CHEBI:74269"/>
        <dbReference type="EC" id="2.1.1.221"/>
    </reaction>
</comment>
<dbReference type="PANTHER" id="PTHR13563">
    <property type="entry name" value="TRNA (GUANINE-9-) METHYLTRANSFERASE"/>
    <property type="match status" value="1"/>
</dbReference>
<dbReference type="PANTHER" id="PTHR13563:SF13">
    <property type="entry name" value="TRNA METHYLTRANSFERASE 10 HOMOLOG A"/>
    <property type="match status" value="1"/>
</dbReference>
<protein>
    <recommendedName>
        <fullName evidence="1">tRNA (guanine(9)-N(1))-methyltransferase</fullName>
        <ecNumber evidence="1">2.1.1.221</ecNumber>
    </recommendedName>
</protein>
<dbReference type="CDD" id="cd18089">
    <property type="entry name" value="SPOUT_Trm10-like"/>
    <property type="match status" value="1"/>
</dbReference>
<gene>
    <name evidence="8" type="ORF">CHLRE_02g119350v5</name>
</gene>
<dbReference type="EC" id="2.1.1.221" evidence="1"/>
<proteinExistence type="predicted"/>
<keyword evidence="9" id="KW-1185">Reference proteome</keyword>
<evidence type="ECO:0000259" key="7">
    <source>
        <dbReference type="PROSITE" id="PS51675"/>
    </source>
</evidence>
<dbReference type="InParanoid" id="A0A2K3E3K9"/>
<keyword evidence="3" id="KW-0808">Transferase</keyword>
<evidence type="ECO:0000256" key="5">
    <source>
        <dbReference type="ARBA" id="ARBA00048434"/>
    </source>
</evidence>
<dbReference type="OMA" id="NANMINK"/>
<name>A0A2K3E3K9_CHLRE</name>
<dbReference type="GO" id="GO:0002939">
    <property type="term" value="P:tRNA N1-guanine methylation"/>
    <property type="evidence" value="ECO:0000318"/>
    <property type="project" value="GO_Central"/>
</dbReference>
<evidence type="ECO:0000256" key="2">
    <source>
        <dbReference type="ARBA" id="ARBA00022603"/>
    </source>
</evidence>
<evidence type="ECO:0000313" key="9">
    <source>
        <dbReference type="Proteomes" id="UP000006906"/>
    </source>
</evidence>
<evidence type="ECO:0000256" key="1">
    <source>
        <dbReference type="ARBA" id="ARBA00012797"/>
    </source>
</evidence>
<dbReference type="InterPro" id="IPR028564">
    <property type="entry name" value="MT_TRM10-typ"/>
</dbReference>
<evidence type="ECO:0000313" key="8">
    <source>
        <dbReference type="EMBL" id="PNW87353.1"/>
    </source>
</evidence>
<dbReference type="AlphaFoldDB" id="A0A2K3E3K9"/>
<feature type="compositionally biased region" description="Basic and acidic residues" evidence="6">
    <location>
        <begin position="72"/>
        <end position="82"/>
    </location>
</feature>
<dbReference type="InterPro" id="IPR038459">
    <property type="entry name" value="MT_TRM10-typ_sf"/>
</dbReference>
<dbReference type="OrthoDB" id="278300at2759"/>
<dbReference type="InterPro" id="IPR007356">
    <property type="entry name" value="tRNA_m1G_MeTrfase_euk"/>
</dbReference>
<reference evidence="8 9" key="1">
    <citation type="journal article" date="2007" name="Science">
        <title>The Chlamydomonas genome reveals the evolution of key animal and plant functions.</title>
        <authorList>
            <person name="Merchant S.S."/>
            <person name="Prochnik S.E."/>
            <person name="Vallon O."/>
            <person name="Harris E.H."/>
            <person name="Karpowicz S.J."/>
            <person name="Witman G.B."/>
            <person name="Terry A."/>
            <person name="Salamov A."/>
            <person name="Fritz-Laylin L.K."/>
            <person name="Marechal-Drouard L."/>
            <person name="Marshall W.F."/>
            <person name="Qu L.H."/>
            <person name="Nelson D.R."/>
            <person name="Sanderfoot A.A."/>
            <person name="Spalding M.H."/>
            <person name="Kapitonov V.V."/>
            <person name="Ren Q."/>
            <person name="Ferris P."/>
            <person name="Lindquist E."/>
            <person name="Shapiro H."/>
            <person name="Lucas S.M."/>
            <person name="Grimwood J."/>
            <person name="Schmutz J."/>
            <person name="Cardol P."/>
            <person name="Cerutti H."/>
            <person name="Chanfreau G."/>
            <person name="Chen C.L."/>
            <person name="Cognat V."/>
            <person name="Croft M.T."/>
            <person name="Dent R."/>
            <person name="Dutcher S."/>
            <person name="Fernandez E."/>
            <person name="Fukuzawa H."/>
            <person name="Gonzalez-Ballester D."/>
            <person name="Gonzalez-Halphen D."/>
            <person name="Hallmann A."/>
            <person name="Hanikenne M."/>
            <person name="Hippler M."/>
            <person name="Inwood W."/>
            <person name="Jabbari K."/>
            <person name="Kalanon M."/>
            <person name="Kuras R."/>
            <person name="Lefebvre P.A."/>
            <person name="Lemaire S.D."/>
            <person name="Lobanov A.V."/>
            <person name="Lohr M."/>
            <person name="Manuell A."/>
            <person name="Meier I."/>
            <person name="Mets L."/>
            <person name="Mittag M."/>
            <person name="Mittelmeier T."/>
            <person name="Moroney J.V."/>
            <person name="Moseley J."/>
            <person name="Napoli C."/>
            <person name="Nedelcu A.M."/>
            <person name="Niyogi K."/>
            <person name="Novoselov S.V."/>
            <person name="Paulsen I.T."/>
            <person name="Pazour G."/>
            <person name="Purton S."/>
            <person name="Ral J.P."/>
            <person name="Riano-Pachon D.M."/>
            <person name="Riekhof W."/>
            <person name="Rymarquis L."/>
            <person name="Schroda M."/>
            <person name="Stern D."/>
            <person name="Umen J."/>
            <person name="Willows R."/>
            <person name="Wilson N."/>
            <person name="Zimmer S.L."/>
            <person name="Allmer J."/>
            <person name="Balk J."/>
            <person name="Bisova K."/>
            <person name="Chen C.J."/>
            <person name="Elias M."/>
            <person name="Gendler K."/>
            <person name="Hauser C."/>
            <person name="Lamb M.R."/>
            <person name="Ledford H."/>
            <person name="Long J.C."/>
            <person name="Minagawa J."/>
            <person name="Page M.D."/>
            <person name="Pan J."/>
            <person name="Pootakham W."/>
            <person name="Roje S."/>
            <person name="Rose A."/>
            <person name="Stahlberg E."/>
            <person name="Terauchi A.M."/>
            <person name="Yang P."/>
            <person name="Ball S."/>
            <person name="Bowler C."/>
            <person name="Dieckmann C.L."/>
            <person name="Gladyshev V.N."/>
            <person name="Green P."/>
            <person name="Jorgensen R."/>
            <person name="Mayfield S."/>
            <person name="Mueller-Roeber B."/>
            <person name="Rajamani S."/>
            <person name="Sayre R.T."/>
            <person name="Brokstein P."/>
            <person name="Dubchak I."/>
            <person name="Goodstein D."/>
            <person name="Hornick L."/>
            <person name="Huang Y.W."/>
            <person name="Jhaveri J."/>
            <person name="Luo Y."/>
            <person name="Martinez D."/>
            <person name="Ngau W.C."/>
            <person name="Otillar B."/>
            <person name="Poliakov A."/>
            <person name="Porter A."/>
            <person name="Szajkowski L."/>
            <person name="Werner G."/>
            <person name="Zhou K."/>
            <person name="Grigoriev I.V."/>
            <person name="Rokhsar D.S."/>
            <person name="Grossman A.R."/>
        </authorList>
    </citation>
    <scope>NUCLEOTIDE SEQUENCE [LARGE SCALE GENOMIC DNA]</scope>
    <source>
        <strain evidence="9">CC-503</strain>
    </source>
</reference>
<keyword evidence="4" id="KW-0949">S-adenosyl-L-methionine</keyword>
<dbReference type="Gene3D" id="3.40.1280.30">
    <property type="match status" value="1"/>
</dbReference>
<dbReference type="EMBL" id="CM008963">
    <property type="protein sequence ID" value="PNW87353.1"/>
    <property type="molecule type" value="Genomic_DNA"/>
</dbReference>
<dbReference type="Proteomes" id="UP000006906">
    <property type="component" value="Chromosome 2"/>
</dbReference>
<keyword evidence="2" id="KW-0489">Methyltransferase</keyword>
<dbReference type="PROSITE" id="PS51675">
    <property type="entry name" value="SAM_MT_TRM10"/>
    <property type="match status" value="1"/>
</dbReference>
<dbReference type="PaxDb" id="3055-EDO96909"/>
<dbReference type="GO" id="GO:0005634">
    <property type="term" value="C:nucleus"/>
    <property type="evidence" value="ECO:0000318"/>
    <property type="project" value="GO_Central"/>
</dbReference>
<dbReference type="GeneID" id="5727985"/>
<dbReference type="GO" id="GO:0052905">
    <property type="term" value="F:tRNA (guanosine(9)-N1)-methyltransferase activity"/>
    <property type="evidence" value="ECO:0007669"/>
    <property type="project" value="UniProtKB-EC"/>
</dbReference>
<dbReference type="GO" id="GO:0000049">
    <property type="term" value="F:tRNA binding"/>
    <property type="evidence" value="ECO:0000318"/>
    <property type="project" value="GO_Central"/>
</dbReference>
<dbReference type="KEGG" id="cre:CHLRE_02g119350v5"/>
<evidence type="ECO:0000256" key="6">
    <source>
        <dbReference type="SAM" id="MobiDB-lite"/>
    </source>
</evidence>
<evidence type="ECO:0000256" key="3">
    <source>
        <dbReference type="ARBA" id="ARBA00022679"/>
    </source>
</evidence>
<feature type="region of interest" description="Disordered" evidence="6">
    <location>
        <begin position="1"/>
        <end position="82"/>
    </location>
</feature>
<feature type="domain" description="SAM-dependent MTase TRM10-type" evidence="7">
    <location>
        <begin position="148"/>
        <end position="351"/>
    </location>
</feature>
<dbReference type="Gramene" id="PNW87353">
    <property type="protein sequence ID" value="PNW87353"/>
    <property type="gene ID" value="CHLRE_02g119350v5"/>
</dbReference>
<sequence length="408" mass="42983">MSECTTTLGLPGHASGTPLANGAGAADPAELAEEDSSQPGDSSSLDDEEPSTSGRGDAGVSGADSGPGHKGKRDEAWKAKRDEAWEARRRFNNLRRREKFAAKKKAKAAAAREEEEALLAAMTPEEVEQWRAAREVAKAERAAAYAEQAARVEAALANGGPGSGPDVALRVVVDCSFAPSAPPKEMRSLVKQLENANMINKSFPKPACLTVTNWLEPLASVAATAGANGWRVVKLEQGPAAAFGPDRVVVLSPDAEEPLEAVDTAHVYVVGGIVDRTVRKGLTVKFAETERVACRRLPIRENAEQLGLGKGVTKNPVLNIDDVVRALLVFHDTGDWVKALDVAIPLRKRKPQTMGFTPPVSRGATPGAEAEAEVEVEAEMGAAAVDVAGQQEVLQGEQQAVVADAGRA</sequence>
<accession>A0A2K3E3K9</accession>
<dbReference type="RefSeq" id="XP_042927662.1">
    <property type="nucleotide sequence ID" value="XM_043060028.1"/>
</dbReference>
<dbReference type="STRING" id="3055.A0A2K3E3K9"/>